<keyword evidence="2" id="KW-1185">Reference proteome</keyword>
<dbReference type="Proteomes" id="UP000749559">
    <property type="component" value="Unassembled WGS sequence"/>
</dbReference>
<organism evidence="1 2">
    <name type="scientific">Owenia fusiformis</name>
    <name type="common">Polychaete worm</name>
    <dbReference type="NCBI Taxonomy" id="6347"/>
    <lineage>
        <taxon>Eukaryota</taxon>
        <taxon>Metazoa</taxon>
        <taxon>Spiralia</taxon>
        <taxon>Lophotrochozoa</taxon>
        <taxon>Annelida</taxon>
        <taxon>Polychaeta</taxon>
        <taxon>Sedentaria</taxon>
        <taxon>Canalipalpata</taxon>
        <taxon>Sabellida</taxon>
        <taxon>Oweniida</taxon>
        <taxon>Oweniidae</taxon>
        <taxon>Owenia</taxon>
    </lineage>
</organism>
<name>A0A8S4Q4H5_OWEFU</name>
<evidence type="ECO:0000313" key="2">
    <source>
        <dbReference type="Proteomes" id="UP000749559"/>
    </source>
</evidence>
<reference evidence="1" key="1">
    <citation type="submission" date="2022-03" db="EMBL/GenBank/DDBJ databases">
        <authorList>
            <person name="Martin C."/>
        </authorList>
    </citation>
    <scope>NUCLEOTIDE SEQUENCE</scope>
</reference>
<dbReference type="EMBL" id="CAIIXF020000012">
    <property type="protein sequence ID" value="CAH1801151.1"/>
    <property type="molecule type" value="Genomic_DNA"/>
</dbReference>
<proteinExistence type="predicted"/>
<gene>
    <name evidence="1" type="ORF">OFUS_LOCUS24966</name>
</gene>
<accession>A0A8S4Q4H5</accession>
<evidence type="ECO:0000313" key="1">
    <source>
        <dbReference type="EMBL" id="CAH1801151.1"/>
    </source>
</evidence>
<sequence>MLRSPSTPFFYKRHGIDLRDLVTTDELYYGNVSRIINVTSTESYRFRTLILKWLPGQDYRVTTETIGEKVNFFENPAIIHDLMYELVPQEEGVYGGTYSGNKKTTNHVIVFGQYWIDFRRYCGLSRRAESIFYQSDIPMDPPLYVCSIYSPIWGHGQGEGAIWIDGERSVLQNFITFPPP</sequence>
<protein>
    <submittedName>
        <fullName evidence="1">Uncharacterized protein</fullName>
    </submittedName>
</protein>
<dbReference type="AlphaFoldDB" id="A0A8S4Q4H5"/>
<comment type="caution">
    <text evidence="1">The sequence shown here is derived from an EMBL/GenBank/DDBJ whole genome shotgun (WGS) entry which is preliminary data.</text>
</comment>